<evidence type="ECO:0000256" key="1">
    <source>
        <dbReference type="SAM" id="MobiDB-lite"/>
    </source>
</evidence>
<evidence type="ECO:0000313" key="2">
    <source>
        <dbReference type="EMBL" id="SFV73632.1"/>
    </source>
</evidence>
<organism evidence="2 3">
    <name type="scientific">Desulfovibrio piger</name>
    <dbReference type="NCBI Taxonomy" id="901"/>
    <lineage>
        <taxon>Bacteria</taxon>
        <taxon>Pseudomonadati</taxon>
        <taxon>Thermodesulfobacteriota</taxon>
        <taxon>Desulfovibrionia</taxon>
        <taxon>Desulfovibrionales</taxon>
        <taxon>Desulfovibrionaceae</taxon>
        <taxon>Desulfovibrio</taxon>
    </lineage>
</organism>
<dbReference type="KEGG" id="dpg:DESPIGER_1802"/>
<dbReference type="EMBL" id="LT630450">
    <property type="protein sequence ID" value="SFV73632.1"/>
    <property type="molecule type" value="Genomic_DNA"/>
</dbReference>
<feature type="compositionally biased region" description="Low complexity" evidence="1">
    <location>
        <begin position="25"/>
        <end position="34"/>
    </location>
</feature>
<sequence>MAGLQDNCRASPVPRQAAPPPAAGPLPVAGGDVPRGWQAIAPAGRRRKKGEPCGSPSYSQTGP</sequence>
<dbReference type="Proteomes" id="UP000186323">
    <property type="component" value="Chromosome I"/>
</dbReference>
<feature type="region of interest" description="Disordered" evidence="1">
    <location>
        <begin position="1"/>
        <end position="63"/>
    </location>
</feature>
<reference evidence="3" key="1">
    <citation type="submission" date="2016-10" db="EMBL/GenBank/DDBJ databases">
        <authorList>
            <person name="Wegmann U."/>
        </authorList>
    </citation>
    <scope>NUCLEOTIDE SEQUENCE [LARGE SCALE GENOMIC DNA]</scope>
</reference>
<gene>
    <name evidence="2" type="ORF">DESPIGER_1802</name>
</gene>
<accession>A0A1K1LG08</accession>
<dbReference type="AlphaFoldDB" id="A0A1K1LG08"/>
<evidence type="ECO:0000313" key="3">
    <source>
        <dbReference type="Proteomes" id="UP000186323"/>
    </source>
</evidence>
<protein>
    <submittedName>
        <fullName evidence="2">Uncharacterized protein</fullName>
    </submittedName>
</protein>
<keyword evidence="3" id="KW-1185">Reference proteome</keyword>
<name>A0A1K1LG08_9BACT</name>
<proteinExistence type="predicted"/>